<organism evidence="1 2">
    <name type="scientific">Smallanthus sonchifolius</name>
    <dbReference type="NCBI Taxonomy" id="185202"/>
    <lineage>
        <taxon>Eukaryota</taxon>
        <taxon>Viridiplantae</taxon>
        <taxon>Streptophyta</taxon>
        <taxon>Embryophyta</taxon>
        <taxon>Tracheophyta</taxon>
        <taxon>Spermatophyta</taxon>
        <taxon>Magnoliopsida</taxon>
        <taxon>eudicotyledons</taxon>
        <taxon>Gunneridae</taxon>
        <taxon>Pentapetalae</taxon>
        <taxon>asterids</taxon>
        <taxon>campanulids</taxon>
        <taxon>Asterales</taxon>
        <taxon>Asteraceae</taxon>
        <taxon>Asteroideae</taxon>
        <taxon>Heliantheae alliance</taxon>
        <taxon>Millerieae</taxon>
        <taxon>Smallanthus</taxon>
    </lineage>
</organism>
<keyword evidence="2" id="KW-1185">Reference proteome</keyword>
<reference evidence="2" key="1">
    <citation type="journal article" date="2022" name="Mol. Ecol. Resour.">
        <title>The genomes of chicory, endive, great burdock and yacon provide insights into Asteraceae palaeo-polyploidization history and plant inulin production.</title>
        <authorList>
            <person name="Fan W."/>
            <person name="Wang S."/>
            <person name="Wang H."/>
            <person name="Wang A."/>
            <person name="Jiang F."/>
            <person name="Liu H."/>
            <person name="Zhao H."/>
            <person name="Xu D."/>
            <person name="Zhang Y."/>
        </authorList>
    </citation>
    <scope>NUCLEOTIDE SEQUENCE [LARGE SCALE GENOMIC DNA]</scope>
    <source>
        <strain evidence="2">cv. Yunnan</strain>
    </source>
</reference>
<evidence type="ECO:0000313" key="1">
    <source>
        <dbReference type="EMBL" id="KAI3805584.1"/>
    </source>
</evidence>
<accession>A0ACB9IBE2</accession>
<reference evidence="1 2" key="2">
    <citation type="journal article" date="2022" name="Mol. Ecol. Resour.">
        <title>The genomes of chicory, endive, great burdock and yacon provide insights into Asteraceae paleo-polyploidization history and plant inulin production.</title>
        <authorList>
            <person name="Fan W."/>
            <person name="Wang S."/>
            <person name="Wang H."/>
            <person name="Wang A."/>
            <person name="Jiang F."/>
            <person name="Liu H."/>
            <person name="Zhao H."/>
            <person name="Xu D."/>
            <person name="Zhang Y."/>
        </authorList>
    </citation>
    <scope>NUCLEOTIDE SEQUENCE [LARGE SCALE GENOMIC DNA]</scope>
    <source>
        <strain evidence="2">cv. Yunnan</strain>
        <tissue evidence="1">Leaves</tissue>
    </source>
</reference>
<sequence length="71" mass="8816">MKGMRFPWRILLHQTNFENMVFGPLRFTERFQYLKVWHLERLLRTEFDKWWKNDFKVLYKAVDAVIRGPGN</sequence>
<dbReference type="Proteomes" id="UP001056120">
    <property type="component" value="Linkage Group LG09"/>
</dbReference>
<gene>
    <name evidence="1" type="ORF">L1987_28100</name>
</gene>
<comment type="caution">
    <text evidence="1">The sequence shown here is derived from an EMBL/GenBank/DDBJ whole genome shotgun (WGS) entry which is preliminary data.</text>
</comment>
<dbReference type="EMBL" id="CM042026">
    <property type="protein sequence ID" value="KAI3805584.1"/>
    <property type="molecule type" value="Genomic_DNA"/>
</dbReference>
<evidence type="ECO:0000313" key="2">
    <source>
        <dbReference type="Proteomes" id="UP001056120"/>
    </source>
</evidence>
<proteinExistence type="predicted"/>
<protein>
    <submittedName>
        <fullName evidence="1">Uncharacterized protein</fullName>
    </submittedName>
</protein>
<name>A0ACB9IBE2_9ASTR</name>